<dbReference type="Pfam" id="PF03480">
    <property type="entry name" value="DctP"/>
    <property type="match status" value="1"/>
</dbReference>
<dbReference type="EMBL" id="CP049056">
    <property type="protein sequence ID" value="QIE57436.1"/>
    <property type="molecule type" value="Genomic_DNA"/>
</dbReference>
<dbReference type="GO" id="GO:0055085">
    <property type="term" value="P:transmembrane transport"/>
    <property type="evidence" value="ECO:0007669"/>
    <property type="project" value="InterPro"/>
</dbReference>
<dbReference type="PANTHER" id="PTHR33376:SF4">
    <property type="entry name" value="SIALIC ACID-BINDING PERIPLASMIC PROTEIN SIAP"/>
    <property type="match status" value="1"/>
</dbReference>
<organism evidence="5 6">
    <name type="scientific">Pikeienuella piscinae</name>
    <dbReference type="NCBI Taxonomy" id="2748098"/>
    <lineage>
        <taxon>Bacteria</taxon>
        <taxon>Pseudomonadati</taxon>
        <taxon>Pseudomonadota</taxon>
        <taxon>Alphaproteobacteria</taxon>
        <taxon>Rhodobacterales</taxon>
        <taxon>Paracoccaceae</taxon>
        <taxon>Pikeienuella</taxon>
    </lineage>
</organism>
<evidence type="ECO:0000313" key="6">
    <source>
        <dbReference type="Proteomes" id="UP000503336"/>
    </source>
</evidence>
<keyword evidence="3" id="KW-0574">Periplasm</keyword>
<dbReference type="InterPro" id="IPR038404">
    <property type="entry name" value="TRAP_DctP_sf"/>
</dbReference>
<evidence type="ECO:0000256" key="4">
    <source>
        <dbReference type="SAM" id="SignalP"/>
    </source>
</evidence>
<evidence type="ECO:0000256" key="2">
    <source>
        <dbReference type="ARBA" id="ARBA00022729"/>
    </source>
</evidence>
<reference evidence="5 6" key="1">
    <citation type="submission" date="2020-02" db="EMBL/GenBank/DDBJ databases">
        <title>complete genome sequence of Rhodobacteraceae bacterium.</title>
        <authorList>
            <person name="Park J."/>
            <person name="Kim Y.-S."/>
            <person name="Kim K.-H."/>
        </authorList>
    </citation>
    <scope>NUCLEOTIDE SEQUENCE [LARGE SCALE GENOMIC DNA]</scope>
    <source>
        <strain evidence="5 6">RR4-56</strain>
    </source>
</reference>
<gene>
    <name evidence="5" type="ORF">G5B40_19480</name>
</gene>
<dbReference type="GO" id="GO:0042597">
    <property type="term" value="C:periplasmic space"/>
    <property type="evidence" value="ECO:0007669"/>
    <property type="project" value="UniProtKB-SubCell"/>
</dbReference>
<dbReference type="Proteomes" id="UP000503336">
    <property type="component" value="Chromosome"/>
</dbReference>
<protein>
    <submittedName>
        <fullName evidence="5">TRAP transporter substrate-binding protein</fullName>
    </submittedName>
</protein>
<evidence type="ECO:0000256" key="1">
    <source>
        <dbReference type="ARBA" id="ARBA00004418"/>
    </source>
</evidence>
<keyword evidence="2 4" id="KW-0732">Signal</keyword>
<dbReference type="Gene3D" id="3.40.190.170">
    <property type="entry name" value="Bacterial extracellular solute-binding protein, family 7"/>
    <property type="match status" value="1"/>
</dbReference>
<keyword evidence="6" id="KW-1185">Reference proteome</keyword>
<dbReference type="NCBIfam" id="NF037995">
    <property type="entry name" value="TRAP_S1"/>
    <property type="match status" value="1"/>
</dbReference>
<proteinExistence type="predicted"/>
<feature type="signal peptide" evidence="4">
    <location>
        <begin position="1"/>
        <end position="26"/>
    </location>
</feature>
<accession>A0A7M3T605</accession>
<name>A0A7M3T605_9RHOB</name>
<sequence>MNTMNDLTKFGVAAALAMAFAGPVAAETTWVMASGYPEDSFFTKNIRAFIEEVEAASEGELKIDLRPNGELIKLDAIRRAVQSGQIQLGEIRFGVYGNESPMFTLDSLPNVAGDYDAARKLMEAQKPWFDKVFGDDGMMVISYAPWPGQGFYTDFPVEDGSKFQDVKLRIYSPATQRMGELLGFQATILPFAEVPQAFSTGLIEALFTSAQTGNDIQAWDYVDHFTYTGSMHNKNGFIINKRALKALDPKLQEAILAAGERATERAFKLSKEASDETQAKLVENGMIVTEASPELQAKLAEIGKAMTEEWSAQASPEELEVLKAYQASMQ</sequence>
<dbReference type="KEGG" id="hdh:G5B40_19480"/>
<evidence type="ECO:0000256" key="3">
    <source>
        <dbReference type="ARBA" id="ARBA00022764"/>
    </source>
</evidence>
<comment type="subcellular location">
    <subcellularLocation>
        <location evidence="1">Periplasm</location>
    </subcellularLocation>
</comment>
<dbReference type="InterPro" id="IPR018389">
    <property type="entry name" value="DctP_fam"/>
</dbReference>
<feature type="chain" id="PRO_5029647662" evidence="4">
    <location>
        <begin position="27"/>
        <end position="330"/>
    </location>
</feature>
<dbReference type="AlphaFoldDB" id="A0A7M3T605"/>
<dbReference type="CDD" id="cd13602">
    <property type="entry name" value="PBP2_TRAP_BpDctp6_7"/>
    <property type="match status" value="1"/>
</dbReference>
<evidence type="ECO:0000313" key="5">
    <source>
        <dbReference type="EMBL" id="QIE57436.1"/>
    </source>
</evidence>
<dbReference type="PANTHER" id="PTHR33376">
    <property type="match status" value="1"/>
</dbReference>